<dbReference type="PANTHER" id="PTHR33751">
    <property type="entry name" value="CBB3-TYPE CYTOCHROME C OXIDASE SUBUNIT FIXP"/>
    <property type="match status" value="1"/>
</dbReference>
<dbReference type="SUPFAM" id="SSF46626">
    <property type="entry name" value="Cytochrome c"/>
    <property type="match status" value="1"/>
</dbReference>
<keyword evidence="1" id="KW-0813">Transport</keyword>
<dbReference type="Proteomes" id="UP000462435">
    <property type="component" value="Unassembled WGS sequence"/>
</dbReference>
<sequence length="118" mass="12754">MKKMMIFPAALLAVLSALPLAARAADVVKGQALVEKYNCASCHGKDYNSPIDPSYPKLAGQHADYLKHALTAYRRGDTAMNGRTNAIMSAQAKPLTDRDINDIAAYLHSLPGSLVLRK</sequence>
<keyword evidence="5 6" id="KW-0408">Iron</keyword>
<keyword evidence="2 6" id="KW-0349">Heme</keyword>
<accession>A0A7V8FXA4</accession>
<dbReference type="EMBL" id="WNDX01000047">
    <property type="protein sequence ID" value="KAF1044168.1"/>
    <property type="molecule type" value="Genomic_DNA"/>
</dbReference>
<comment type="caution">
    <text evidence="9">The sequence shown here is derived from an EMBL/GenBank/DDBJ whole genome shotgun (WGS) entry which is preliminary data.</text>
</comment>
<dbReference type="AlphaFoldDB" id="A0A7V8FXA4"/>
<dbReference type="Pfam" id="PF00034">
    <property type="entry name" value="Cytochrom_C"/>
    <property type="match status" value="1"/>
</dbReference>
<dbReference type="GO" id="GO:0020037">
    <property type="term" value="F:heme binding"/>
    <property type="evidence" value="ECO:0007669"/>
    <property type="project" value="InterPro"/>
</dbReference>
<feature type="domain" description="Cytochrome c" evidence="8">
    <location>
        <begin position="25"/>
        <end position="111"/>
    </location>
</feature>
<feature type="signal peptide" evidence="7">
    <location>
        <begin position="1"/>
        <end position="24"/>
    </location>
</feature>
<gene>
    <name evidence="9" type="primary">cc4_1</name>
    <name evidence="9" type="ORF">GAK35_01859</name>
</gene>
<evidence type="ECO:0000313" key="10">
    <source>
        <dbReference type="Proteomes" id="UP000462435"/>
    </source>
</evidence>
<evidence type="ECO:0000313" key="9">
    <source>
        <dbReference type="EMBL" id="KAF1044168.1"/>
    </source>
</evidence>
<dbReference type="GO" id="GO:0009055">
    <property type="term" value="F:electron transfer activity"/>
    <property type="evidence" value="ECO:0007669"/>
    <property type="project" value="InterPro"/>
</dbReference>
<dbReference type="InterPro" id="IPR009056">
    <property type="entry name" value="Cyt_c-like_dom"/>
</dbReference>
<reference evidence="10" key="1">
    <citation type="journal article" date="2020" name="MBio">
        <title>Horizontal gene transfer to a defensive symbiont with a reduced genome amongst a multipartite beetle microbiome.</title>
        <authorList>
            <person name="Waterworth S.C."/>
            <person name="Florez L.V."/>
            <person name="Rees E.R."/>
            <person name="Hertweck C."/>
            <person name="Kaltenpoth M."/>
            <person name="Kwan J.C."/>
        </authorList>
    </citation>
    <scope>NUCLEOTIDE SEQUENCE [LARGE SCALE GENOMIC DNA]</scope>
</reference>
<name>A0A7V8FXA4_9BURK</name>
<dbReference type="PANTHER" id="PTHR33751:SF9">
    <property type="entry name" value="CYTOCHROME C4"/>
    <property type="match status" value="1"/>
</dbReference>
<dbReference type="InterPro" id="IPR008168">
    <property type="entry name" value="Cyt_C_IC"/>
</dbReference>
<keyword evidence="7" id="KW-0732">Signal</keyword>
<dbReference type="InterPro" id="IPR036909">
    <property type="entry name" value="Cyt_c-like_dom_sf"/>
</dbReference>
<evidence type="ECO:0000256" key="4">
    <source>
        <dbReference type="ARBA" id="ARBA00022982"/>
    </source>
</evidence>
<protein>
    <submittedName>
        <fullName evidence="9">Cytochrome c4</fullName>
    </submittedName>
</protein>
<dbReference type="PRINTS" id="PR00605">
    <property type="entry name" value="CYTCHROMECIC"/>
</dbReference>
<evidence type="ECO:0000259" key="8">
    <source>
        <dbReference type="PROSITE" id="PS51007"/>
    </source>
</evidence>
<evidence type="ECO:0000256" key="1">
    <source>
        <dbReference type="ARBA" id="ARBA00022448"/>
    </source>
</evidence>
<dbReference type="InterPro" id="IPR050597">
    <property type="entry name" value="Cytochrome_c_Oxidase_Subunit"/>
</dbReference>
<dbReference type="Gene3D" id="1.10.760.10">
    <property type="entry name" value="Cytochrome c-like domain"/>
    <property type="match status" value="1"/>
</dbReference>
<dbReference type="PROSITE" id="PS51007">
    <property type="entry name" value="CYTC"/>
    <property type="match status" value="1"/>
</dbReference>
<feature type="chain" id="PRO_5030677104" evidence="7">
    <location>
        <begin position="25"/>
        <end position="118"/>
    </location>
</feature>
<evidence type="ECO:0000256" key="7">
    <source>
        <dbReference type="SAM" id="SignalP"/>
    </source>
</evidence>
<proteinExistence type="predicted"/>
<keyword evidence="4" id="KW-0249">Electron transport</keyword>
<evidence type="ECO:0000256" key="5">
    <source>
        <dbReference type="ARBA" id="ARBA00023004"/>
    </source>
</evidence>
<evidence type="ECO:0000256" key="6">
    <source>
        <dbReference type="PROSITE-ProRule" id="PRU00433"/>
    </source>
</evidence>
<evidence type="ECO:0000256" key="2">
    <source>
        <dbReference type="ARBA" id="ARBA00022617"/>
    </source>
</evidence>
<keyword evidence="3 6" id="KW-0479">Metal-binding</keyword>
<evidence type="ECO:0000256" key="3">
    <source>
        <dbReference type="ARBA" id="ARBA00022723"/>
    </source>
</evidence>
<organism evidence="9 10">
    <name type="scientific">Herbaspirillum frisingense</name>
    <dbReference type="NCBI Taxonomy" id="92645"/>
    <lineage>
        <taxon>Bacteria</taxon>
        <taxon>Pseudomonadati</taxon>
        <taxon>Pseudomonadota</taxon>
        <taxon>Betaproteobacteria</taxon>
        <taxon>Burkholderiales</taxon>
        <taxon>Oxalobacteraceae</taxon>
        <taxon>Herbaspirillum</taxon>
    </lineage>
</organism>
<dbReference type="GO" id="GO:0005506">
    <property type="term" value="F:iron ion binding"/>
    <property type="evidence" value="ECO:0007669"/>
    <property type="project" value="InterPro"/>
</dbReference>